<dbReference type="Proteomes" id="UP000186176">
    <property type="component" value="Unassembled WGS sequence"/>
</dbReference>
<proteinExistence type="predicted"/>
<dbReference type="RefSeq" id="XP_028874690.1">
    <property type="nucleotide sequence ID" value="XM_029019570.1"/>
</dbReference>
<dbReference type="OrthoDB" id="340803at2759"/>
<keyword evidence="3" id="KW-1185">Reference proteome</keyword>
<keyword evidence="1" id="KW-0732">Signal</keyword>
<reference evidence="2 3" key="1">
    <citation type="submission" date="2016-10" db="EMBL/GenBank/DDBJ databases">
        <title>Reductive evolution of mitochondrial metabolism and differential evolution of invasion-related proteins in Cryptosporidium.</title>
        <authorList>
            <person name="Liu S."/>
            <person name="Roellig D.M."/>
            <person name="Guo Y."/>
            <person name="Li N."/>
            <person name="Frace M.A."/>
            <person name="Tang K."/>
            <person name="Zhang L."/>
            <person name="Feng Y."/>
            <person name="Xiao L."/>
        </authorList>
    </citation>
    <scope>NUCLEOTIDE SEQUENCE [LARGE SCALE GENOMIC DNA]</scope>
    <source>
        <strain evidence="2">39726</strain>
    </source>
</reference>
<evidence type="ECO:0000256" key="1">
    <source>
        <dbReference type="SAM" id="SignalP"/>
    </source>
</evidence>
<evidence type="ECO:0000313" key="3">
    <source>
        <dbReference type="Proteomes" id="UP000186176"/>
    </source>
</evidence>
<feature type="signal peptide" evidence="1">
    <location>
        <begin position="1"/>
        <end position="20"/>
    </location>
</feature>
<evidence type="ECO:0000313" key="2">
    <source>
        <dbReference type="EMBL" id="OII73347.1"/>
    </source>
</evidence>
<feature type="chain" id="PRO_5011978037" evidence="1">
    <location>
        <begin position="21"/>
        <end position="451"/>
    </location>
</feature>
<name>A0A1J4MIQ5_9CRYT</name>
<dbReference type="EMBL" id="LRBP01000016">
    <property type="protein sequence ID" value="OII73347.1"/>
    <property type="molecule type" value="Genomic_DNA"/>
</dbReference>
<dbReference type="GeneID" id="39979349"/>
<organism evidence="2 3">
    <name type="scientific">Cryptosporidium ubiquitum</name>
    <dbReference type="NCBI Taxonomy" id="857276"/>
    <lineage>
        <taxon>Eukaryota</taxon>
        <taxon>Sar</taxon>
        <taxon>Alveolata</taxon>
        <taxon>Apicomplexa</taxon>
        <taxon>Conoidasida</taxon>
        <taxon>Coccidia</taxon>
        <taxon>Eucoccidiorida</taxon>
        <taxon>Eimeriorina</taxon>
        <taxon>Cryptosporidiidae</taxon>
        <taxon>Cryptosporidium</taxon>
    </lineage>
</organism>
<dbReference type="VEuPathDB" id="CryptoDB:cubi_02559"/>
<comment type="caution">
    <text evidence="2">The sequence shown here is derived from an EMBL/GenBank/DDBJ whole genome shotgun (WGS) entry which is preliminary data.</text>
</comment>
<gene>
    <name evidence="2" type="ORF">cubi_02559</name>
</gene>
<protein>
    <submittedName>
        <fullName evidence="2">Uncharacterized protein</fullName>
    </submittedName>
</protein>
<sequence>MRKLCFGLILFLAIVSLSNCTQVDKTINFKGDLVSKEPIISVKSEPQDFENNLEICKLCGCDSIKETTIEESFKSYTCSNCNNTKLQEGDCIFQGATNEDNDNKIELISGLETSTYENYKTLFFGKSDSLISRKNRNHLLARIFEPEFIWERFSHGGIKDNCKVYRDKEHGSGHFKLRYTYSLHGDQNCTRLLLHFVNKHSGSTLHKNLRPFIEVDGNDHSNSMMVFRHDDVRVGVDSFEKIHLHQEFNITSYDLPPKFVFSNEQQEWVPAGIQNPQAIINPKIIHDRLLLIFQLVNTQTSSTPICKLENIKVKVVIQCRSIAFPPNPKYSREFVENRLKKIHSKHNDKNFKLFLEKLEEKLVHVLSSIPNALLSSNNNELSPNTLLSTLSIPCKEALYFGDVPILMSIFNFTSKLSEHAKSSSYIMSTHIIEDNEENKLLNEIENTLNTN</sequence>
<accession>A0A1J4MIQ5</accession>
<dbReference type="AlphaFoldDB" id="A0A1J4MIQ5"/>